<dbReference type="GO" id="GO:0010436">
    <property type="term" value="F:carotenoid dioxygenase activity"/>
    <property type="evidence" value="ECO:0007669"/>
    <property type="project" value="TreeGrafter"/>
</dbReference>
<keyword evidence="4" id="KW-0560">Oxidoreductase</keyword>
<accession>A0A382JZ21</accession>
<evidence type="ECO:0000256" key="1">
    <source>
        <dbReference type="ARBA" id="ARBA00001954"/>
    </source>
</evidence>
<feature type="non-terminal residue" evidence="6">
    <location>
        <position position="1"/>
    </location>
</feature>
<keyword evidence="5" id="KW-0408">Iron</keyword>
<evidence type="ECO:0000313" key="6">
    <source>
        <dbReference type="EMBL" id="SVC17069.1"/>
    </source>
</evidence>
<name>A0A382JZ21_9ZZZZ</name>
<evidence type="ECO:0000256" key="4">
    <source>
        <dbReference type="ARBA" id="ARBA00023002"/>
    </source>
</evidence>
<comment type="similarity">
    <text evidence="2">Belongs to the carotenoid oxygenase family.</text>
</comment>
<sequence length="71" mass="8191">FYGSEPLFGPKSNAKKEDDGYLMEVVYNGFEHNSELLIFRADDISDQVCSLKLKHHVPHQFHGFYTPEVFA</sequence>
<dbReference type="Pfam" id="PF03055">
    <property type="entry name" value="RPE65"/>
    <property type="match status" value="1"/>
</dbReference>
<dbReference type="InterPro" id="IPR004294">
    <property type="entry name" value="Carotenoid_Oase"/>
</dbReference>
<dbReference type="EMBL" id="UINC01077183">
    <property type="protein sequence ID" value="SVC17069.1"/>
    <property type="molecule type" value="Genomic_DNA"/>
</dbReference>
<keyword evidence="3" id="KW-0479">Metal-binding</keyword>
<dbReference type="AlphaFoldDB" id="A0A382JZ21"/>
<gene>
    <name evidence="6" type="ORF">METZ01_LOCUS269923</name>
</gene>
<evidence type="ECO:0000256" key="3">
    <source>
        <dbReference type="ARBA" id="ARBA00022723"/>
    </source>
</evidence>
<evidence type="ECO:0008006" key="7">
    <source>
        <dbReference type="Google" id="ProtNLM"/>
    </source>
</evidence>
<protein>
    <recommendedName>
        <fullName evidence="7">Dioxygenase</fullName>
    </recommendedName>
</protein>
<dbReference type="PANTHER" id="PTHR10543">
    <property type="entry name" value="BETA-CAROTENE DIOXYGENASE"/>
    <property type="match status" value="1"/>
</dbReference>
<evidence type="ECO:0000256" key="2">
    <source>
        <dbReference type="ARBA" id="ARBA00006787"/>
    </source>
</evidence>
<comment type="cofactor">
    <cofactor evidence="1">
        <name>Fe(2+)</name>
        <dbReference type="ChEBI" id="CHEBI:29033"/>
    </cofactor>
</comment>
<dbReference type="GO" id="GO:0046872">
    <property type="term" value="F:metal ion binding"/>
    <property type="evidence" value="ECO:0007669"/>
    <property type="project" value="UniProtKB-KW"/>
</dbReference>
<evidence type="ECO:0000256" key="5">
    <source>
        <dbReference type="ARBA" id="ARBA00023004"/>
    </source>
</evidence>
<reference evidence="6" key="1">
    <citation type="submission" date="2018-05" db="EMBL/GenBank/DDBJ databases">
        <authorList>
            <person name="Lanie J.A."/>
            <person name="Ng W.-L."/>
            <person name="Kazmierczak K.M."/>
            <person name="Andrzejewski T.M."/>
            <person name="Davidsen T.M."/>
            <person name="Wayne K.J."/>
            <person name="Tettelin H."/>
            <person name="Glass J.I."/>
            <person name="Rusch D."/>
            <person name="Podicherti R."/>
            <person name="Tsui H.-C.T."/>
            <person name="Winkler M.E."/>
        </authorList>
    </citation>
    <scope>NUCLEOTIDE SEQUENCE</scope>
</reference>
<dbReference type="PANTHER" id="PTHR10543:SF89">
    <property type="entry name" value="CAROTENOID 9,10(9',10')-CLEAVAGE DIOXYGENASE 1"/>
    <property type="match status" value="1"/>
</dbReference>
<organism evidence="6">
    <name type="scientific">marine metagenome</name>
    <dbReference type="NCBI Taxonomy" id="408172"/>
    <lineage>
        <taxon>unclassified sequences</taxon>
        <taxon>metagenomes</taxon>
        <taxon>ecological metagenomes</taxon>
    </lineage>
</organism>
<dbReference type="GO" id="GO:0016121">
    <property type="term" value="P:carotene catabolic process"/>
    <property type="evidence" value="ECO:0007669"/>
    <property type="project" value="TreeGrafter"/>
</dbReference>
<proteinExistence type="inferred from homology"/>